<evidence type="ECO:0000313" key="2">
    <source>
        <dbReference type="Proteomes" id="UP000004994"/>
    </source>
</evidence>
<dbReference type="InterPro" id="IPR036397">
    <property type="entry name" value="RNaseH_sf"/>
</dbReference>
<protein>
    <recommendedName>
        <fullName evidence="3">Reverse transcriptase Ty1/copia-type domain-containing protein</fullName>
    </recommendedName>
</protein>
<name>A0A3Q7HBK1_SOLLC</name>
<accession>A0A3Q7HBK1</accession>
<reference evidence="1" key="1">
    <citation type="journal article" date="2012" name="Nature">
        <title>The tomato genome sequence provides insights into fleshy fruit evolution.</title>
        <authorList>
            <consortium name="Tomato Genome Consortium"/>
        </authorList>
    </citation>
    <scope>NUCLEOTIDE SEQUENCE [LARGE SCALE GENOMIC DNA]</scope>
    <source>
        <strain evidence="1">cv. Heinz 1706</strain>
    </source>
</reference>
<dbReference type="EnsemblPlants" id="Solyc05g021417.1.1">
    <property type="protein sequence ID" value="Solyc05g021417.1.1"/>
    <property type="gene ID" value="Solyc05g021417.1"/>
</dbReference>
<proteinExistence type="predicted"/>
<keyword evidence="2" id="KW-1185">Reference proteome</keyword>
<dbReference type="AlphaFoldDB" id="A0A3Q7HBK1"/>
<dbReference type="InParanoid" id="A0A3Q7HBK1"/>
<reference evidence="1" key="2">
    <citation type="submission" date="2019-01" db="UniProtKB">
        <authorList>
            <consortium name="EnsemblPlants"/>
        </authorList>
    </citation>
    <scope>IDENTIFICATION</scope>
    <source>
        <strain evidence="1">cv. Heinz 1706</strain>
    </source>
</reference>
<dbReference type="Gene3D" id="3.30.420.10">
    <property type="entry name" value="Ribonuclease H-like superfamily/Ribonuclease H"/>
    <property type="match status" value="1"/>
</dbReference>
<dbReference type="GO" id="GO:0003676">
    <property type="term" value="F:nucleic acid binding"/>
    <property type="evidence" value="ECO:0007669"/>
    <property type="project" value="InterPro"/>
</dbReference>
<dbReference type="SUPFAM" id="SSF53098">
    <property type="entry name" value="Ribonuclease H-like"/>
    <property type="match status" value="1"/>
</dbReference>
<sequence length="235" mass="26951">MPHLTGIHQEEPYKGVDHLKVGNGASLSIHHTTFSNDHRVFFEFYPAYFPVKDQATRKVLLSGPSKDDLDTLLFKLSSTFRSSAYLSAKASKNCWHIRLGHPHKQSFIKSSNMFYHFLRFVKNQFNTTIKSIQTDGGGEFCVLTPVLNKQWILHWLSCHHTHEQQAKVEQKHGHIVETGSDSEFLDNIILRLGYVFAFKDLGPLNLFVGIQVERTKSGLSLYQHHYISSLLERAK</sequence>
<evidence type="ECO:0000313" key="1">
    <source>
        <dbReference type="EnsemblPlants" id="Solyc05g021417.1.1"/>
    </source>
</evidence>
<evidence type="ECO:0008006" key="3">
    <source>
        <dbReference type="Google" id="ProtNLM"/>
    </source>
</evidence>
<dbReference type="Gramene" id="Solyc05g021417.1.1">
    <property type="protein sequence ID" value="Solyc05g021417.1.1"/>
    <property type="gene ID" value="Solyc05g021417.1"/>
</dbReference>
<organism evidence="1">
    <name type="scientific">Solanum lycopersicum</name>
    <name type="common">Tomato</name>
    <name type="synonym">Lycopersicon esculentum</name>
    <dbReference type="NCBI Taxonomy" id="4081"/>
    <lineage>
        <taxon>Eukaryota</taxon>
        <taxon>Viridiplantae</taxon>
        <taxon>Streptophyta</taxon>
        <taxon>Embryophyta</taxon>
        <taxon>Tracheophyta</taxon>
        <taxon>Spermatophyta</taxon>
        <taxon>Magnoliopsida</taxon>
        <taxon>eudicotyledons</taxon>
        <taxon>Gunneridae</taxon>
        <taxon>Pentapetalae</taxon>
        <taxon>asterids</taxon>
        <taxon>lamiids</taxon>
        <taxon>Solanales</taxon>
        <taxon>Solanaceae</taxon>
        <taxon>Solanoideae</taxon>
        <taxon>Solaneae</taxon>
        <taxon>Solanum</taxon>
        <taxon>Solanum subgen. Lycopersicon</taxon>
    </lineage>
</organism>
<dbReference type="Proteomes" id="UP000004994">
    <property type="component" value="Chromosome 5"/>
</dbReference>
<dbReference type="InterPro" id="IPR012337">
    <property type="entry name" value="RNaseH-like_sf"/>
</dbReference>